<organism evidence="2">
    <name type="scientific">Schistocephalus solidus</name>
    <name type="common">Tapeworm</name>
    <dbReference type="NCBI Taxonomy" id="70667"/>
    <lineage>
        <taxon>Eukaryota</taxon>
        <taxon>Metazoa</taxon>
        <taxon>Spiralia</taxon>
        <taxon>Lophotrochozoa</taxon>
        <taxon>Platyhelminthes</taxon>
        <taxon>Cestoda</taxon>
        <taxon>Eucestoda</taxon>
        <taxon>Diphyllobothriidea</taxon>
        <taxon>Diphyllobothriidae</taxon>
        <taxon>Schistocephalus</taxon>
    </lineage>
</organism>
<proteinExistence type="predicted"/>
<evidence type="ECO:0000256" key="1">
    <source>
        <dbReference type="SAM" id="SignalP"/>
    </source>
</evidence>
<reference evidence="2" key="1">
    <citation type="submission" date="2016-01" db="EMBL/GenBank/DDBJ databases">
        <title>Reference transcriptome for the parasite Schistocephalus solidus: insights into the molecular evolution of parasitism.</title>
        <authorList>
            <person name="Hebert F.O."/>
            <person name="Grambauer S."/>
            <person name="Barber I."/>
            <person name="Landry C.R."/>
            <person name="Aubin-Horth N."/>
        </authorList>
    </citation>
    <scope>NUCLEOTIDE SEQUENCE</scope>
</reference>
<dbReference type="AlphaFoldDB" id="A0A0X3NXE6"/>
<sequence>MRFFVFLFCTCHVTSGLWRLKNHGGDKINTFVCVCSCLHSALQMAHSRNCHDQNCSNEEAFEAWGPLRCKCVCRARSSSYSDGVSAFIFPSLMLHLLRGISPPCLSRLSRFLRTLTRKQIQLKRKHQFSTAEGNCVIKVVETHSYIQIFLRLGIRLNSTLERIFKTLLIT</sequence>
<protein>
    <recommendedName>
        <fullName evidence="3">Secreted protein</fullName>
    </recommendedName>
</protein>
<feature type="chain" id="PRO_5007050797" description="Secreted protein" evidence="1">
    <location>
        <begin position="17"/>
        <end position="170"/>
    </location>
</feature>
<gene>
    <name evidence="2" type="ORF">TR127316</name>
</gene>
<dbReference type="EMBL" id="GEEE01023649">
    <property type="protein sequence ID" value="JAP39576.1"/>
    <property type="molecule type" value="Transcribed_RNA"/>
</dbReference>
<feature type="signal peptide" evidence="1">
    <location>
        <begin position="1"/>
        <end position="16"/>
    </location>
</feature>
<evidence type="ECO:0000313" key="2">
    <source>
        <dbReference type="EMBL" id="JAP39576.1"/>
    </source>
</evidence>
<name>A0A0X3NXE6_SCHSO</name>
<keyword evidence="1" id="KW-0732">Signal</keyword>
<accession>A0A0X3NXE6</accession>
<evidence type="ECO:0008006" key="3">
    <source>
        <dbReference type="Google" id="ProtNLM"/>
    </source>
</evidence>